<dbReference type="PANTHER" id="PTHR24249">
    <property type="entry name" value="HISTAMINE RECEPTOR-RELATED G-PROTEIN COUPLED RECEPTOR"/>
    <property type="match status" value="1"/>
</dbReference>
<feature type="transmembrane region" description="Helical" evidence="9">
    <location>
        <begin position="188"/>
        <end position="214"/>
    </location>
</feature>
<dbReference type="AlphaFoldDB" id="A0A1W0WJI1"/>
<dbReference type="GO" id="GO:0004930">
    <property type="term" value="F:G protein-coupled receptor activity"/>
    <property type="evidence" value="ECO:0007669"/>
    <property type="project" value="UniProtKB-KW"/>
</dbReference>
<evidence type="ECO:0000259" key="10">
    <source>
        <dbReference type="PROSITE" id="PS50262"/>
    </source>
</evidence>
<dbReference type="InterPro" id="IPR050569">
    <property type="entry name" value="TAAR"/>
</dbReference>
<keyword evidence="2" id="KW-1003">Cell membrane</keyword>
<dbReference type="CDD" id="cd00637">
    <property type="entry name" value="7tm_classA_rhodopsin-like"/>
    <property type="match status" value="1"/>
</dbReference>
<evidence type="ECO:0000256" key="9">
    <source>
        <dbReference type="SAM" id="Phobius"/>
    </source>
</evidence>
<dbReference type="GO" id="GO:0005886">
    <property type="term" value="C:plasma membrane"/>
    <property type="evidence" value="ECO:0007669"/>
    <property type="project" value="UniProtKB-SubCell"/>
</dbReference>
<accession>A0A1W0WJI1</accession>
<dbReference type="EMBL" id="MTYJ01000090">
    <property type="protein sequence ID" value="OQV15356.1"/>
    <property type="molecule type" value="Genomic_DNA"/>
</dbReference>
<comment type="subcellular location">
    <subcellularLocation>
        <location evidence="1">Cell membrane</location>
        <topology evidence="1">Multi-pass membrane protein</topology>
    </subcellularLocation>
</comment>
<evidence type="ECO:0000313" key="12">
    <source>
        <dbReference type="Proteomes" id="UP000192578"/>
    </source>
</evidence>
<feature type="transmembrane region" description="Helical" evidence="9">
    <location>
        <begin position="249"/>
        <end position="275"/>
    </location>
</feature>
<keyword evidence="3 9" id="KW-0812">Transmembrane</keyword>
<feature type="transmembrane region" description="Helical" evidence="9">
    <location>
        <begin position="31"/>
        <end position="54"/>
    </location>
</feature>
<dbReference type="InterPro" id="IPR000276">
    <property type="entry name" value="GPCR_Rhodpsn"/>
</dbReference>
<dbReference type="InterPro" id="IPR017452">
    <property type="entry name" value="GPCR_Rhodpsn_7TM"/>
</dbReference>
<feature type="transmembrane region" description="Helical" evidence="9">
    <location>
        <begin position="75"/>
        <end position="94"/>
    </location>
</feature>
<feature type="domain" description="G-protein coupled receptors family 1 profile" evidence="10">
    <location>
        <begin position="42"/>
        <end position="305"/>
    </location>
</feature>
<keyword evidence="8" id="KW-0807">Transducer</keyword>
<keyword evidence="6 9" id="KW-0472">Membrane</keyword>
<dbReference type="Gene3D" id="1.20.1070.10">
    <property type="entry name" value="Rhodopsin 7-helix transmembrane proteins"/>
    <property type="match status" value="1"/>
</dbReference>
<sequence length="371" mass="41080">MAENASQLLPLWNTSRIPPLTERQRLTFNTWFGLSMGITLAGSGLLILLLVSAVRRENSRSGSRILLLHLMSTQLLLCGLLFPIHFITSYLALIRRNPTISCSSFAFIHTSTTFAQNWSQALIAVNRFVAIGLPHHYRSWVSRRTLAAMIVAPWVTGFAITLPVYFGIGGDFTMNKAYGSCFAKVNGPYLTVWFALGNYVPLALTGVLYISLFVKLAGRKRVISVHAVPAVGNDEKGPRLTQTQRRHIAIARMLVVSVVCNGICLVPAPVITSFFPNVFARNGMVQLWLVKTMVMCGYAASPVIFLIMSSDYQKEVRRVLCGLYNSIMRPEIGNLRSSAVIYSLPLRAPVFVNESIPRAVPLTVFRVAESN</sequence>
<dbReference type="Pfam" id="PF00001">
    <property type="entry name" value="7tm_1"/>
    <property type="match status" value="1"/>
</dbReference>
<protein>
    <recommendedName>
        <fullName evidence="10">G-protein coupled receptors family 1 profile domain-containing protein</fullName>
    </recommendedName>
</protein>
<evidence type="ECO:0000256" key="6">
    <source>
        <dbReference type="ARBA" id="ARBA00023136"/>
    </source>
</evidence>
<feature type="transmembrane region" description="Helical" evidence="9">
    <location>
        <begin position="145"/>
        <end position="168"/>
    </location>
</feature>
<dbReference type="PROSITE" id="PS50262">
    <property type="entry name" value="G_PROTEIN_RECEP_F1_2"/>
    <property type="match status" value="1"/>
</dbReference>
<evidence type="ECO:0000256" key="4">
    <source>
        <dbReference type="ARBA" id="ARBA00022989"/>
    </source>
</evidence>
<dbReference type="PRINTS" id="PR00237">
    <property type="entry name" value="GPCRRHODOPSN"/>
</dbReference>
<keyword evidence="5" id="KW-0297">G-protein coupled receptor</keyword>
<evidence type="ECO:0000313" key="11">
    <source>
        <dbReference type="EMBL" id="OQV15356.1"/>
    </source>
</evidence>
<organism evidence="11 12">
    <name type="scientific">Hypsibius exemplaris</name>
    <name type="common">Freshwater tardigrade</name>
    <dbReference type="NCBI Taxonomy" id="2072580"/>
    <lineage>
        <taxon>Eukaryota</taxon>
        <taxon>Metazoa</taxon>
        <taxon>Ecdysozoa</taxon>
        <taxon>Tardigrada</taxon>
        <taxon>Eutardigrada</taxon>
        <taxon>Parachela</taxon>
        <taxon>Hypsibioidea</taxon>
        <taxon>Hypsibiidae</taxon>
        <taxon>Hypsibius</taxon>
    </lineage>
</organism>
<keyword evidence="7" id="KW-0675">Receptor</keyword>
<evidence type="ECO:0000256" key="2">
    <source>
        <dbReference type="ARBA" id="ARBA00022475"/>
    </source>
</evidence>
<keyword evidence="4 9" id="KW-1133">Transmembrane helix</keyword>
<dbReference type="PANTHER" id="PTHR24249:SF372">
    <property type="entry name" value="G-PROTEIN COUPLED RECEPTORS FAMILY 1 PROFILE DOMAIN-CONTAINING PROTEIN"/>
    <property type="match status" value="1"/>
</dbReference>
<evidence type="ECO:0000256" key="7">
    <source>
        <dbReference type="ARBA" id="ARBA00023170"/>
    </source>
</evidence>
<name>A0A1W0WJI1_HYPEX</name>
<feature type="transmembrane region" description="Helical" evidence="9">
    <location>
        <begin position="287"/>
        <end position="308"/>
    </location>
</feature>
<evidence type="ECO:0000256" key="5">
    <source>
        <dbReference type="ARBA" id="ARBA00023040"/>
    </source>
</evidence>
<proteinExistence type="predicted"/>
<evidence type="ECO:0000256" key="3">
    <source>
        <dbReference type="ARBA" id="ARBA00022692"/>
    </source>
</evidence>
<dbReference type="OrthoDB" id="6088609at2759"/>
<gene>
    <name evidence="11" type="ORF">BV898_10462</name>
</gene>
<dbReference type="Proteomes" id="UP000192578">
    <property type="component" value="Unassembled WGS sequence"/>
</dbReference>
<reference evidence="12" key="1">
    <citation type="submission" date="2017-01" db="EMBL/GenBank/DDBJ databases">
        <title>Comparative genomics of anhydrobiosis in the tardigrade Hypsibius dujardini.</title>
        <authorList>
            <person name="Yoshida Y."/>
            <person name="Koutsovoulos G."/>
            <person name="Laetsch D."/>
            <person name="Stevens L."/>
            <person name="Kumar S."/>
            <person name="Horikawa D."/>
            <person name="Ishino K."/>
            <person name="Komine S."/>
            <person name="Tomita M."/>
            <person name="Blaxter M."/>
            <person name="Arakawa K."/>
        </authorList>
    </citation>
    <scope>NUCLEOTIDE SEQUENCE [LARGE SCALE GENOMIC DNA]</scope>
    <source>
        <strain evidence="12">Z151</strain>
    </source>
</reference>
<comment type="caution">
    <text evidence="11">The sequence shown here is derived from an EMBL/GenBank/DDBJ whole genome shotgun (WGS) entry which is preliminary data.</text>
</comment>
<keyword evidence="12" id="KW-1185">Reference proteome</keyword>
<evidence type="ECO:0000256" key="1">
    <source>
        <dbReference type="ARBA" id="ARBA00004651"/>
    </source>
</evidence>
<evidence type="ECO:0000256" key="8">
    <source>
        <dbReference type="ARBA" id="ARBA00023224"/>
    </source>
</evidence>
<dbReference type="SUPFAM" id="SSF81321">
    <property type="entry name" value="Family A G protein-coupled receptor-like"/>
    <property type="match status" value="1"/>
</dbReference>